<accession>A0A2M9R2Q5</accession>
<dbReference type="Proteomes" id="UP000231960">
    <property type="component" value="Unassembled WGS sequence"/>
</dbReference>
<evidence type="ECO:0000313" key="3">
    <source>
        <dbReference type="Proteomes" id="UP000231960"/>
    </source>
</evidence>
<protein>
    <recommendedName>
        <fullName evidence="1">YspA cpYpsA-related SLOG domain-containing protein</fullName>
    </recommendedName>
</protein>
<dbReference type="InterPro" id="IPR019627">
    <property type="entry name" value="YAcAr"/>
</dbReference>
<gene>
    <name evidence="2" type="ORF">CDL10_00490</name>
</gene>
<dbReference type="RefSeq" id="WP_100676710.1">
    <property type="nucleotide sequence ID" value="NZ_NIPO01000001.1"/>
</dbReference>
<comment type="caution">
    <text evidence="2">The sequence shown here is derived from an EMBL/GenBank/DDBJ whole genome shotgun (WGS) entry which is preliminary data.</text>
</comment>
<organism evidence="2 3">
    <name type="scientific">Avrilella dinanensis</name>
    <dbReference type="NCBI Taxonomy" id="2008672"/>
    <lineage>
        <taxon>Bacteria</taxon>
        <taxon>Pseudomonadati</taxon>
        <taxon>Bacteroidota</taxon>
        <taxon>Flavobacteriia</taxon>
        <taxon>Flavobacteriales</taxon>
        <taxon>Flavobacteriaceae</taxon>
        <taxon>Avrilella</taxon>
    </lineage>
</organism>
<reference evidence="2 3" key="1">
    <citation type="submission" date="2017-06" db="EMBL/GenBank/DDBJ databases">
        <title>Description of Avrilella dinanensis gen. nov. sp. nov.</title>
        <authorList>
            <person name="Leyer C."/>
            <person name="Sassi M."/>
            <person name="Minet J."/>
            <person name="Kayal S."/>
            <person name="Cattoir V."/>
        </authorList>
    </citation>
    <scope>NUCLEOTIDE SEQUENCE [LARGE SCALE GENOMIC DNA]</scope>
    <source>
        <strain evidence="2 3">UR159</strain>
    </source>
</reference>
<dbReference type="Pfam" id="PF10686">
    <property type="entry name" value="YAcAr"/>
    <property type="match status" value="1"/>
</dbReference>
<evidence type="ECO:0000313" key="2">
    <source>
        <dbReference type="EMBL" id="PJR03141.1"/>
    </source>
</evidence>
<sequence>MKIAIVGSRTFNNYELLSNTVTSYCDANDIFIKTVVSGGAKGADTLAERFAEENTLEMKIFHPNWELLGRNACSARNTEIVEFADLVFAFWDGKSPGTKDSITKTEILQKEVIVTYF</sequence>
<proteinExistence type="predicted"/>
<name>A0A2M9R2Q5_9FLAO</name>
<dbReference type="EMBL" id="NIPO01000001">
    <property type="protein sequence ID" value="PJR03141.1"/>
    <property type="molecule type" value="Genomic_DNA"/>
</dbReference>
<feature type="domain" description="YspA cpYpsA-related SLOG" evidence="1">
    <location>
        <begin position="1"/>
        <end position="66"/>
    </location>
</feature>
<dbReference type="OrthoDB" id="572639at2"/>
<evidence type="ECO:0000259" key="1">
    <source>
        <dbReference type="Pfam" id="PF10686"/>
    </source>
</evidence>
<dbReference type="AlphaFoldDB" id="A0A2M9R2Q5"/>
<keyword evidence="3" id="KW-1185">Reference proteome</keyword>
<dbReference type="Gene3D" id="3.40.50.450">
    <property type="match status" value="1"/>
</dbReference>